<feature type="chain" id="PRO_5007875776" description="Wax synthase domain-containing protein" evidence="2">
    <location>
        <begin position="17"/>
        <end position="486"/>
    </location>
</feature>
<keyword evidence="1" id="KW-0812">Transmembrane</keyword>
<dbReference type="PANTHER" id="PTHR35043">
    <property type="entry name" value="TRANSCRIPTION FACTOR DOMAIN-CONTAINING PROTEIN"/>
    <property type="match status" value="1"/>
</dbReference>
<keyword evidence="2" id="KW-0732">Signal</keyword>
<evidence type="ECO:0000313" key="4">
    <source>
        <dbReference type="Proteomes" id="UP000076532"/>
    </source>
</evidence>
<feature type="transmembrane region" description="Helical" evidence="1">
    <location>
        <begin position="353"/>
        <end position="373"/>
    </location>
</feature>
<feature type="transmembrane region" description="Helical" evidence="1">
    <location>
        <begin position="85"/>
        <end position="107"/>
    </location>
</feature>
<dbReference type="OrthoDB" id="9451547at2759"/>
<feature type="transmembrane region" description="Helical" evidence="1">
    <location>
        <begin position="219"/>
        <end position="236"/>
    </location>
</feature>
<accession>A0A166JCX9</accession>
<feature type="transmembrane region" description="Helical" evidence="1">
    <location>
        <begin position="393"/>
        <end position="417"/>
    </location>
</feature>
<feature type="transmembrane region" description="Helical" evidence="1">
    <location>
        <begin position="438"/>
        <end position="461"/>
    </location>
</feature>
<evidence type="ECO:0000256" key="1">
    <source>
        <dbReference type="SAM" id="Phobius"/>
    </source>
</evidence>
<evidence type="ECO:0008006" key="5">
    <source>
        <dbReference type="Google" id="ProtNLM"/>
    </source>
</evidence>
<protein>
    <recommendedName>
        <fullName evidence="5">Wax synthase domain-containing protein</fullName>
    </recommendedName>
</protein>
<gene>
    <name evidence="3" type="ORF">FIBSPDRAFT_932169</name>
</gene>
<keyword evidence="1" id="KW-0472">Membrane</keyword>
<feature type="signal peptide" evidence="2">
    <location>
        <begin position="1"/>
        <end position="16"/>
    </location>
</feature>
<dbReference type="EMBL" id="KV417553">
    <property type="protein sequence ID" value="KZP20734.1"/>
    <property type="molecule type" value="Genomic_DNA"/>
</dbReference>
<sequence>MIFVFGFLLCTSLAAAVIFASSDISMNETLPVLPVIIPWKLSDIVYGCLATVFACVWVAVHPNIPRLPDPTRKDLKSHRRSVWGWNQFWAMRATLMGIVLPEFLLFISSQQWSNACQTARDLEEASGSHRSWTTTHGFFVNMGGFQCFDGNAPLHPLSRDDVEYLVQKGILKAPSEDEIWALSKSGIFGKACALLQTLWFVVQCAARVKEQLPLTQLEVMTLVYTLITTAMYFFWWKKPLNVSRPILIPIQWLKYAVERDLTRFRTADPESNPLLDIGSTMQNDTERNATSSEVPLVILHIATGTASTRSHLQSNPAPILIEGFLRHTHVNFFYNGSYLRIGRHEQRTHETMLAKWLVASLVAAFSCIHLLSWDRPFPSTFDMRIWRASTLFIAGWGGFFFALTAGSELSLMIRYLYNFLMKRDRPGPQDPVDWIVRPWRNIVSGILWTFYGVARILMLYVCVKDLRNLSTQAFRTVQWTTLLPHV</sequence>
<proteinExistence type="predicted"/>
<reference evidence="3 4" key="1">
    <citation type="journal article" date="2016" name="Mol. Biol. Evol.">
        <title>Comparative Genomics of Early-Diverging Mushroom-Forming Fungi Provides Insights into the Origins of Lignocellulose Decay Capabilities.</title>
        <authorList>
            <person name="Nagy L.G."/>
            <person name="Riley R."/>
            <person name="Tritt A."/>
            <person name="Adam C."/>
            <person name="Daum C."/>
            <person name="Floudas D."/>
            <person name="Sun H."/>
            <person name="Yadav J.S."/>
            <person name="Pangilinan J."/>
            <person name="Larsson K.H."/>
            <person name="Matsuura K."/>
            <person name="Barry K."/>
            <person name="Labutti K."/>
            <person name="Kuo R."/>
            <person name="Ohm R.A."/>
            <person name="Bhattacharya S.S."/>
            <person name="Shirouzu T."/>
            <person name="Yoshinaga Y."/>
            <person name="Martin F.M."/>
            <person name="Grigoriev I.V."/>
            <person name="Hibbett D.S."/>
        </authorList>
    </citation>
    <scope>NUCLEOTIDE SEQUENCE [LARGE SCALE GENOMIC DNA]</scope>
    <source>
        <strain evidence="3 4">CBS 109695</strain>
    </source>
</reference>
<evidence type="ECO:0000313" key="3">
    <source>
        <dbReference type="EMBL" id="KZP20734.1"/>
    </source>
</evidence>
<evidence type="ECO:0000256" key="2">
    <source>
        <dbReference type="SAM" id="SignalP"/>
    </source>
</evidence>
<feature type="transmembrane region" description="Helical" evidence="1">
    <location>
        <begin position="44"/>
        <end position="64"/>
    </location>
</feature>
<dbReference type="PANTHER" id="PTHR35043:SF7">
    <property type="entry name" value="TRANSCRIPTION FACTOR DOMAIN-CONTAINING PROTEIN"/>
    <property type="match status" value="1"/>
</dbReference>
<dbReference type="STRING" id="436010.A0A166JCX9"/>
<keyword evidence="1" id="KW-1133">Transmembrane helix</keyword>
<dbReference type="Proteomes" id="UP000076532">
    <property type="component" value="Unassembled WGS sequence"/>
</dbReference>
<dbReference type="AlphaFoldDB" id="A0A166JCX9"/>
<organism evidence="3 4">
    <name type="scientific">Athelia psychrophila</name>
    <dbReference type="NCBI Taxonomy" id="1759441"/>
    <lineage>
        <taxon>Eukaryota</taxon>
        <taxon>Fungi</taxon>
        <taxon>Dikarya</taxon>
        <taxon>Basidiomycota</taxon>
        <taxon>Agaricomycotina</taxon>
        <taxon>Agaricomycetes</taxon>
        <taxon>Agaricomycetidae</taxon>
        <taxon>Atheliales</taxon>
        <taxon>Atheliaceae</taxon>
        <taxon>Athelia</taxon>
    </lineage>
</organism>
<keyword evidence="4" id="KW-1185">Reference proteome</keyword>
<name>A0A166JCX9_9AGAM</name>